<dbReference type="EMBL" id="BMIJ01000007">
    <property type="protein sequence ID" value="GGC03738.1"/>
    <property type="molecule type" value="Genomic_DNA"/>
</dbReference>
<feature type="transmembrane region" description="Helical" evidence="9">
    <location>
        <begin position="12"/>
        <end position="34"/>
    </location>
</feature>
<organism evidence="10 11">
    <name type="scientific">Marinobacterium zhoushanense</name>
    <dbReference type="NCBI Taxonomy" id="1679163"/>
    <lineage>
        <taxon>Bacteria</taxon>
        <taxon>Pseudomonadati</taxon>
        <taxon>Pseudomonadota</taxon>
        <taxon>Gammaproteobacteria</taxon>
        <taxon>Oceanospirillales</taxon>
        <taxon>Oceanospirillaceae</taxon>
        <taxon>Marinobacterium</taxon>
    </lineage>
</organism>
<name>A0ABQ1KQ39_9GAMM</name>
<dbReference type="PANTHER" id="PTHR38779:SF2">
    <property type="entry name" value="TYPE II SECRETION SYSTEM PROTEIN I-RELATED"/>
    <property type="match status" value="1"/>
</dbReference>
<keyword evidence="7 9" id="KW-1133">Transmembrane helix</keyword>
<dbReference type="RefSeq" id="WP_188750229.1">
    <property type="nucleotide sequence ID" value="NZ_BMIJ01000007.1"/>
</dbReference>
<evidence type="ECO:0000256" key="8">
    <source>
        <dbReference type="ARBA" id="ARBA00023136"/>
    </source>
</evidence>
<dbReference type="InterPro" id="IPR012902">
    <property type="entry name" value="N_methyl_site"/>
</dbReference>
<dbReference type="InterPro" id="IPR010052">
    <property type="entry name" value="T2SS_protein-GspI"/>
</dbReference>
<keyword evidence="5" id="KW-0997">Cell inner membrane</keyword>
<reference evidence="11" key="1">
    <citation type="journal article" date="2019" name="Int. J. Syst. Evol. Microbiol.">
        <title>The Global Catalogue of Microorganisms (GCM) 10K type strain sequencing project: providing services to taxonomists for standard genome sequencing and annotation.</title>
        <authorList>
            <consortium name="The Broad Institute Genomics Platform"/>
            <consortium name="The Broad Institute Genome Sequencing Center for Infectious Disease"/>
            <person name="Wu L."/>
            <person name="Ma J."/>
        </authorList>
    </citation>
    <scope>NUCLEOTIDE SEQUENCE [LARGE SCALE GENOMIC DNA]</scope>
    <source>
        <strain evidence="11">CGMCC 1.15341</strain>
    </source>
</reference>
<evidence type="ECO:0000256" key="5">
    <source>
        <dbReference type="ARBA" id="ARBA00022519"/>
    </source>
</evidence>
<keyword evidence="8 9" id="KW-0472">Membrane</keyword>
<evidence type="ECO:0000256" key="7">
    <source>
        <dbReference type="ARBA" id="ARBA00022989"/>
    </source>
</evidence>
<gene>
    <name evidence="10" type="ORF">GCM10011352_32460</name>
</gene>
<comment type="subcellular location">
    <subcellularLocation>
        <location evidence="1">Cell inner membrane</location>
        <topology evidence="1">Single-pass membrane protein</topology>
    </subcellularLocation>
</comment>
<accession>A0ABQ1KQ39</accession>
<keyword evidence="11" id="KW-1185">Reference proteome</keyword>
<dbReference type="Proteomes" id="UP000629025">
    <property type="component" value="Unassembled WGS sequence"/>
</dbReference>
<evidence type="ECO:0000256" key="2">
    <source>
        <dbReference type="ARBA" id="ARBA00008358"/>
    </source>
</evidence>
<evidence type="ECO:0000256" key="3">
    <source>
        <dbReference type="ARBA" id="ARBA00022475"/>
    </source>
</evidence>
<evidence type="ECO:0000256" key="4">
    <source>
        <dbReference type="ARBA" id="ARBA00022481"/>
    </source>
</evidence>
<sequence length="685" mass="72029">MAHIRNRLGKTAGFTLIEVLIALVVVTVGMAALLQLQSSFIKGATDSEQRAVAMALAEKKLEEFRDYQTIVEFDQIGSAASPTSEVEAVSVGKSSIDYTLNWSGINTVSSAVNASEYKEITVTVSWNGTDGVSSVALSTLLARVDPNLAPLLGVTGFGGDSPAVSHAAGDVPDVIPIDIGDDKTQETSKPLPDVDQSNESTEVRFETVTYDVTTTKLVQQEFVTVNCFCNLVTGSTAGETPHHYKYNDGALEVEQGVTVTTATTGTLYSGGGSFTQSQYCTRCCAGHHDASDTTVYSNDGVPGFKEVAPSTAHKHYKLDPTALAANTITFAGEATAGGDIYAEACRFRRVDGLFELFPDWKLIDLPTIPYNYPTTSAGLASYQQYVHDQVHDRTFTETAALSALGVSALGASLASVDLDMVEGGLSQLLARGLYYDDMSYDDNWIAKMTDVAASSGMRAGNDWLAYTPFFEINMTLLSDWDTENSTLASVTDEEVNTIDDAANFYAVYSRGLVQAGATASGATVQIFAESAGDNTGLLGNRYGTGSSFEGQSNSIVASGLETVSSAIDVNILGSGATIAVTGLIEKGSTGSLTLTSVSVATSYGSCTVSGTGNSRSYECLVPVNYGNVTVYATTTETNEYLDPNVTLGGDIVSKTAGNSSTFTSGNITVSAGTSPIANVNFLLKK</sequence>
<dbReference type="PROSITE" id="PS00409">
    <property type="entry name" value="PROKAR_NTER_METHYL"/>
    <property type="match status" value="1"/>
</dbReference>
<evidence type="ECO:0000256" key="1">
    <source>
        <dbReference type="ARBA" id="ARBA00004377"/>
    </source>
</evidence>
<dbReference type="PANTHER" id="PTHR38779">
    <property type="entry name" value="TYPE II SECRETION SYSTEM PROTEIN I-RELATED"/>
    <property type="match status" value="1"/>
</dbReference>
<evidence type="ECO:0000313" key="10">
    <source>
        <dbReference type="EMBL" id="GGC03738.1"/>
    </source>
</evidence>
<keyword evidence="3" id="KW-1003">Cell membrane</keyword>
<keyword evidence="6 9" id="KW-0812">Transmembrane</keyword>
<comment type="similarity">
    <text evidence="2">Belongs to the GSP I family.</text>
</comment>
<evidence type="ECO:0000256" key="9">
    <source>
        <dbReference type="SAM" id="Phobius"/>
    </source>
</evidence>
<keyword evidence="4" id="KW-0488">Methylation</keyword>
<proteinExistence type="inferred from homology"/>
<dbReference type="Pfam" id="PF07963">
    <property type="entry name" value="N_methyl"/>
    <property type="match status" value="1"/>
</dbReference>
<comment type="caution">
    <text evidence="10">The sequence shown here is derived from an EMBL/GenBank/DDBJ whole genome shotgun (WGS) entry which is preliminary data.</text>
</comment>
<evidence type="ECO:0000313" key="11">
    <source>
        <dbReference type="Proteomes" id="UP000629025"/>
    </source>
</evidence>
<protein>
    <submittedName>
        <fullName evidence="10">Type IV pilin</fullName>
    </submittedName>
</protein>
<evidence type="ECO:0000256" key="6">
    <source>
        <dbReference type="ARBA" id="ARBA00022692"/>
    </source>
</evidence>
<dbReference type="NCBIfam" id="TIGR02532">
    <property type="entry name" value="IV_pilin_GFxxxE"/>
    <property type="match status" value="1"/>
</dbReference>